<evidence type="ECO:0000313" key="2">
    <source>
        <dbReference type="Proteomes" id="UP000492821"/>
    </source>
</evidence>
<accession>A0A7E4UPK7</accession>
<sequence length="283" mass="32683">MDPLYFWINIVIITFGEMMELTVIIFLTTEFRKKHSDLQKAFYYVLYAIYVFDSFSSIPRFVMRVLGQQIGNPVVATCQVIMWYYYYTPGICEFVLALNRCTGIAFPTIHHQFWTGARLKCVLLLIVAFPLLVSGYTLSNFHCRMYPFDSICAKYTNIYVLTVIFINTGLSVSALLVIILGILRASKVVTITKNSVIAQLERKMVVYQTISTTLLTLRYICSLLSYFHKSYAELFDTIGLAFYYLQHYLPIMLLPILNSTYRNKFMKFLGCRKGVIHVASTMT</sequence>
<keyword evidence="1" id="KW-0812">Transmembrane</keyword>
<feature type="transmembrane region" description="Helical" evidence="1">
    <location>
        <begin position="83"/>
        <end position="109"/>
    </location>
</feature>
<name>A0A7E4UPK7_PANRE</name>
<feature type="transmembrane region" description="Helical" evidence="1">
    <location>
        <begin position="238"/>
        <end position="257"/>
    </location>
</feature>
<protein>
    <submittedName>
        <fullName evidence="3">Vomeronasal type-1 receptor</fullName>
    </submittedName>
</protein>
<dbReference type="SUPFAM" id="SSF81321">
    <property type="entry name" value="Family A G protein-coupled receptor-like"/>
    <property type="match status" value="1"/>
</dbReference>
<dbReference type="Gene3D" id="1.20.1070.10">
    <property type="entry name" value="Rhodopsin 7-helix transmembrane proteins"/>
    <property type="match status" value="1"/>
</dbReference>
<dbReference type="WBParaSite" id="Pan_g11205.t1">
    <property type="protein sequence ID" value="Pan_g11205.t1"/>
    <property type="gene ID" value="Pan_g11205"/>
</dbReference>
<evidence type="ECO:0000313" key="3">
    <source>
        <dbReference type="WBParaSite" id="Pan_g11205.t1"/>
    </source>
</evidence>
<reference evidence="2" key="1">
    <citation type="journal article" date="2013" name="Genetics">
        <title>The draft genome and transcriptome of Panagrellus redivivus are shaped by the harsh demands of a free-living lifestyle.</title>
        <authorList>
            <person name="Srinivasan J."/>
            <person name="Dillman A.R."/>
            <person name="Macchietto M.G."/>
            <person name="Heikkinen L."/>
            <person name="Lakso M."/>
            <person name="Fracchia K.M."/>
            <person name="Antoshechkin I."/>
            <person name="Mortazavi A."/>
            <person name="Wong G."/>
            <person name="Sternberg P.W."/>
        </authorList>
    </citation>
    <scope>NUCLEOTIDE SEQUENCE [LARGE SCALE GENOMIC DNA]</scope>
    <source>
        <strain evidence="2">MT8872</strain>
    </source>
</reference>
<reference evidence="3" key="2">
    <citation type="submission" date="2020-10" db="UniProtKB">
        <authorList>
            <consortium name="WormBaseParasite"/>
        </authorList>
    </citation>
    <scope>IDENTIFICATION</scope>
</reference>
<feature type="transmembrane region" description="Helical" evidence="1">
    <location>
        <begin position="41"/>
        <end position="63"/>
    </location>
</feature>
<proteinExistence type="predicted"/>
<feature type="transmembrane region" description="Helical" evidence="1">
    <location>
        <begin position="121"/>
        <end position="138"/>
    </location>
</feature>
<feature type="transmembrane region" description="Helical" evidence="1">
    <location>
        <begin position="204"/>
        <end position="226"/>
    </location>
</feature>
<dbReference type="Proteomes" id="UP000492821">
    <property type="component" value="Unassembled WGS sequence"/>
</dbReference>
<organism evidence="2 3">
    <name type="scientific">Panagrellus redivivus</name>
    <name type="common">Microworm</name>
    <dbReference type="NCBI Taxonomy" id="6233"/>
    <lineage>
        <taxon>Eukaryota</taxon>
        <taxon>Metazoa</taxon>
        <taxon>Ecdysozoa</taxon>
        <taxon>Nematoda</taxon>
        <taxon>Chromadorea</taxon>
        <taxon>Rhabditida</taxon>
        <taxon>Tylenchina</taxon>
        <taxon>Panagrolaimomorpha</taxon>
        <taxon>Panagrolaimoidea</taxon>
        <taxon>Panagrolaimidae</taxon>
        <taxon>Panagrellus</taxon>
    </lineage>
</organism>
<feature type="transmembrane region" description="Helical" evidence="1">
    <location>
        <begin position="158"/>
        <end position="183"/>
    </location>
</feature>
<feature type="transmembrane region" description="Helical" evidence="1">
    <location>
        <begin position="6"/>
        <end position="29"/>
    </location>
</feature>
<keyword evidence="2" id="KW-1185">Reference proteome</keyword>
<keyword evidence="1" id="KW-0472">Membrane</keyword>
<dbReference type="AlphaFoldDB" id="A0A7E4UPK7"/>
<evidence type="ECO:0000256" key="1">
    <source>
        <dbReference type="SAM" id="Phobius"/>
    </source>
</evidence>
<keyword evidence="1" id="KW-1133">Transmembrane helix</keyword>